<dbReference type="GO" id="GO:0005634">
    <property type="term" value="C:nucleus"/>
    <property type="evidence" value="ECO:0007669"/>
    <property type="project" value="UniProtKB-SubCell"/>
</dbReference>
<comment type="subcellular location">
    <subcellularLocation>
        <location evidence="1">Nucleus</location>
    </subcellularLocation>
</comment>
<keyword evidence="3" id="KW-0238">DNA-binding</keyword>
<sequence length="529" mass="57722">MEKDQVFMGEELNRAAAAQAGWNSCSSGMEMETDELNCVGSCFLNPKWHNSMDQSDPFESALSSMVCSPAASNAGSTNFPASGDNTMMTDLIGKLGNICNTGDISPQSFIKRPNNNNNCSSNTSCYTSSLDSPPKLNLSMMGGNQILKHPSLVPVSVDPGFAERAARYSCFNGLNAQLGVTEAEFVQLTRVSTNQSVMVTGSQVHVPDSNKNTLQNGNSCSHKRNSRLSRCSSPENGDSKDESSISEQIPGVGSSIKAQNDANARKRKSMPRGKAKETPSPAAADAKIAEENDESIAKRSKQQNDSAKAENKENPKPPEPPKDYIHVRARRGQATDSHSLAERVRREKISERMKFLQDLVPGCNKVTGKALMLDEIINYVQSLQRQVEFLSMKLATVNPRMNANTEALLSKDMFRSRGSLPHSHYPMDSSVLAFGLRYQPQQGLPMNNVISNDTQIQFSMNPANAALHKTQGLQLPPVDGITDANPQIGSFWDDDLQSIVQMGFGQNPPQSCQTVKGGDKWSLKSLLYY</sequence>
<evidence type="ECO:0000256" key="6">
    <source>
        <dbReference type="SAM" id="MobiDB-lite"/>
    </source>
</evidence>
<feature type="region of interest" description="Disordered" evidence="6">
    <location>
        <begin position="202"/>
        <end position="324"/>
    </location>
</feature>
<evidence type="ECO:0000313" key="9">
    <source>
        <dbReference type="Proteomes" id="UP000239757"/>
    </source>
</evidence>
<organism evidence="8 9">
    <name type="scientific">Gossypium barbadense</name>
    <name type="common">Sea Island cotton</name>
    <name type="synonym">Hibiscus barbadensis</name>
    <dbReference type="NCBI Taxonomy" id="3634"/>
    <lineage>
        <taxon>Eukaryota</taxon>
        <taxon>Viridiplantae</taxon>
        <taxon>Streptophyta</taxon>
        <taxon>Embryophyta</taxon>
        <taxon>Tracheophyta</taxon>
        <taxon>Spermatophyta</taxon>
        <taxon>Magnoliopsida</taxon>
        <taxon>eudicotyledons</taxon>
        <taxon>Gunneridae</taxon>
        <taxon>Pentapetalae</taxon>
        <taxon>rosids</taxon>
        <taxon>malvids</taxon>
        <taxon>Malvales</taxon>
        <taxon>Malvaceae</taxon>
        <taxon>Malvoideae</taxon>
        <taxon>Gossypium</taxon>
    </lineage>
</organism>
<dbReference type="AlphaFoldDB" id="A0A2P5XJI8"/>
<dbReference type="GO" id="GO:0046983">
    <property type="term" value="F:protein dimerization activity"/>
    <property type="evidence" value="ECO:0007669"/>
    <property type="project" value="InterPro"/>
</dbReference>
<dbReference type="SUPFAM" id="SSF47459">
    <property type="entry name" value="HLH, helix-loop-helix DNA-binding domain"/>
    <property type="match status" value="1"/>
</dbReference>
<dbReference type="InterPro" id="IPR011598">
    <property type="entry name" value="bHLH_dom"/>
</dbReference>
<accession>A0A2P5XJI8</accession>
<evidence type="ECO:0000256" key="3">
    <source>
        <dbReference type="ARBA" id="ARBA00023125"/>
    </source>
</evidence>
<protein>
    <recommendedName>
        <fullName evidence="7">BHLH domain-containing protein</fullName>
    </recommendedName>
</protein>
<evidence type="ECO:0000256" key="2">
    <source>
        <dbReference type="ARBA" id="ARBA00023015"/>
    </source>
</evidence>
<dbReference type="InterPro" id="IPR024097">
    <property type="entry name" value="bHLH_ZIP_TF"/>
</dbReference>
<proteinExistence type="predicted"/>
<dbReference type="PANTHER" id="PTHR12565:SF450">
    <property type="entry name" value="TRANSCRIPTION FACTOR BHLH63-LIKE"/>
    <property type="match status" value="1"/>
</dbReference>
<dbReference type="SMART" id="SM00353">
    <property type="entry name" value="HLH"/>
    <property type="match status" value="1"/>
</dbReference>
<dbReference type="Gene3D" id="4.10.280.10">
    <property type="entry name" value="Helix-loop-helix DNA-binding domain"/>
    <property type="match status" value="1"/>
</dbReference>
<keyword evidence="2" id="KW-0805">Transcription regulation</keyword>
<gene>
    <name evidence="8" type="ORF">GOBAR_AA17167</name>
</gene>
<evidence type="ECO:0000256" key="5">
    <source>
        <dbReference type="ARBA" id="ARBA00023242"/>
    </source>
</evidence>
<keyword evidence="4" id="KW-0804">Transcription</keyword>
<dbReference type="PROSITE" id="PS50888">
    <property type="entry name" value="BHLH"/>
    <property type="match status" value="1"/>
</dbReference>
<reference evidence="8 9" key="1">
    <citation type="submission" date="2015-01" db="EMBL/GenBank/DDBJ databases">
        <title>Genome of allotetraploid Gossypium barbadense reveals genomic plasticity and fiber elongation in cotton evolution.</title>
        <authorList>
            <person name="Chen X."/>
            <person name="Liu X."/>
            <person name="Zhao B."/>
            <person name="Zheng H."/>
            <person name="Hu Y."/>
            <person name="Lu G."/>
            <person name="Yang C."/>
            <person name="Chen J."/>
            <person name="Shan C."/>
            <person name="Zhang L."/>
            <person name="Zhou Y."/>
            <person name="Wang L."/>
            <person name="Guo W."/>
            <person name="Bai Y."/>
            <person name="Ruan J."/>
            <person name="Shangguan X."/>
            <person name="Mao Y."/>
            <person name="Jiang J."/>
            <person name="Zhu Y."/>
            <person name="Lei J."/>
            <person name="Kang H."/>
            <person name="Chen S."/>
            <person name="He X."/>
            <person name="Wang R."/>
            <person name="Wang Y."/>
            <person name="Chen J."/>
            <person name="Wang L."/>
            <person name="Yu S."/>
            <person name="Wang B."/>
            <person name="Wei J."/>
            <person name="Song S."/>
            <person name="Lu X."/>
            <person name="Gao Z."/>
            <person name="Gu W."/>
            <person name="Deng X."/>
            <person name="Ma D."/>
            <person name="Wang S."/>
            <person name="Liang W."/>
            <person name="Fang L."/>
            <person name="Cai C."/>
            <person name="Zhu X."/>
            <person name="Zhou B."/>
            <person name="Zhang Y."/>
            <person name="Chen Z."/>
            <person name="Xu S."/>
            <person name="Zhu R."/>
            <person name="Wang S."/>
            <person name="Zhang T."/>
            <person name="Zhao G."/>
        </authorList>
    </citation>
    <scope>NUCLEOTIDE SEQUENCE [LARGE SCALE GENOMIC DNA]</scope>
    <source>
        <strain evidence="9">cv. Xinhai21</strain>
        <tissue evidence="8">Leaf</tissue>
    </source>
</reference>
<evidence type="ECO:0000256" key="1">
    <source>
        <dbReference type="ARBA" id="ARBA00004123"/>
    </source>
</evidence>
<dbReference type="GO" id="GO:0003677">
    <property type="term" value="F:DNA binding"/>
    <property type="evidence" value="ECO:0007669"/>
    <property type="project" value="UniProtKB-KW"/>
</dbReference>
<dbReference type="CDD" id="cd18919">
    <property type="entry name" value="bHLH_AtBPE_like"/>
    <property type="match status" value="1"/>
</dbReference>
<feature type="compositionally biased region" description="Polar residues" evidence="6">
    <location>
        <begin position="202"/>
        <end position="220"/>
    </location>
</feature>
<feature type="domain" description="BHLH" evidence="7">
    <location>
        <begin position="333"/>
        <end position="383"/>
    </location>
</feature>
<feature type="compositionally biased region" description="Basic and acidic residues" evidence="6">
    <location>
        <begin position="307"/>
        <end position="324"/>
    </location>
</feature>
<name>A0A2P5XJI8_GOSBA</name>
<evidence type="ECO:0000259" key="7">
    <source>
        <dbReference type="PROSITE" id="PS50888"/>
    </source>
</evidence>
<dbReference type="OrthoDB" id="775589at2759"/>
<keyword evidence="5" id="KW-0539">Nucleus</keyword>
<dbReference type="Pfam" id="PF00010">
    <property type="entry name" value="HLH"/>
    <property type="match status" value="1"/>
</dbReference>
<dbReference type="PANTHER" id="PTHR12565">
    <property type="entry name" value="STEROL REGULATORY ELEMENT-BINDING PROTEIN"/>
    <property type="match status" value="1"/>
</dbReference>
<dbReference type="EMBL" id="KZ664740">
    <property type="protein sequence ID" value="PPS03493.1"/>
    <property type="molecule type" value="Genomic_DNA"/>
</dbReference>
<dbReference type="Proteomes" id="UP000239757">
    <property type="component" value="Unassembled WGS sequence"/>
</dbReference>
<dbReference type="InterPro" id="IPR036638">
    <property type="entry name" value="HLH_DNA-bd_sf"/>
</dbReference>
<evidence type="ECO:0000313" key="8">
    <source>
        <dbReference type="EMBL" id="PPS03493.1"/>
    </source>
</evidence>
<evidence type="ECO:0000256" key="4">
    <source>
        <dbReference type="ARBA" id="ARBA00023163"/>
    </source>
</evidence>
<dbReference type="FunFam" id="4.10.280.10:FF:000002">
    <property type="entry name" value="Basic helix-loop-helix transcription factor"/>
    <property type="match status" value="1"/>
</dbReference>
<dbReference type="GO" id="GO:0003700">
    <property type="term" value="F:DNA-binding transcription factor activity"/>
    <property type="evidence" value="ECO:0007669"/>
    <property type="project" value="TreeGrafter"/>
</dbReference>